<dbReference type="InterPro" id="IPR035651">
    <property type="entry name" value="BipA_V"/>
</dbReference>
<dbReference type="FunFam" id="3.30.70.870:FF:000003">
    <property type="entry name" value="GTP-binding protein TypA"/>
    <property type="match status" value="1"/>
</dbReference>
<dbReference type="NCBIfam" id="TIGR00231">
    <property type="entry name" value="small_GTP"/>
    <property type="match status" value="1"/>
</dbReference>
<reference evidence="4" key="1">
    <citation type="submission" date="2020-05" db="EMBL/GenBank/DDBJ databases">
        <authorList>
            <person name="Chiriac C."/>
            <person name="Salcher M."/>
            <person name="Ghai R."/>
            <person name="Kavagutti S V."/>
        </authorList>
    </citation>
    <scope>NUCLEOTIDE SEQUENCE</scope>
</reference>
<dbReference type="InterPro" id="IPR053905">
    <property type="entry name" value="EF-G-like_DII"/>
</dbReference>
<dbReference type="Gene3D" id="3.30.70.870">
    <property type="entry name" value="Elongation Factor G (Translational Gtpase), domain 3"/>
    <property type="match status" value="1"/>
</dbReference>
<feature type="domain" description="Tr-type G" evidence="3">
    <location>
        <begin position="18"/>
        <end position="222"/>
    </location>
</feature>
<evidence type="ECO:0000313" key="4">
    <source>
        <dbReference type="EMBL" id="CAB4547034.1"/>
    </source>
</evidence>
<dbReference type="InterPro" id="IPR042116">
    <property type="entry name" value="TypA/BipA_C"/>
</dbReference>
<dbReference type="AlphaFoldDB" id="A0A6J6C7E8"/>
<evidence type="ECO:0000256" key="2">
    <source>
        <dbReference type="ARBA" id="ARBA00023134"/>
    </source>
</evidence>
<dbReference type="GO" id="GO:1990904">
    <property type="term" value="C:ribonucleoprotein complex"/>
    <property type="evidence" value="ECO:0007669"/>
    <property type="project" value="TreeGrafter"/>
</dbReference>
<dbReference type="FunFam" id="3.30.70.240:FF:000002">
    <property type="entry name" value="GTP-binding protein TypA"/>
    <property type="match status" value="1"/>
</dbReference>
<proteinExistence type="inferred from homology"/>
<keyword evidence="1" id="KW-0547">Nucleotide-binding</keyword>
<dbReference type="EMBL" id="CAEZSF010000146">
    <property type="protein sequence ID" value="CAB4547034.1"/>
    <property type="molecule type" value="Genomic_DNA"/>
</dbReference>
<dbReference type="InterPro" id="IPR000640">
    <property type="entry name" value="EFG_V-like"/>
</dbReference>
<protein>
    <submittedName>
        <fullName evidence="4">Unannotated protein</fullName>
    </submittedName>
</protein>
<dbReference type="InterPro" id="IPR031157">
    <property type="entry name" value="G_TR_CS"/>
</dbReference>
<dbReference type="Pfam" id="PF22042">
    <property type="entry name" value="EF-G_D2"/>
    <property type="match status" value="1"/>
</dbReference>
<dbReference type="InterPro" id="IPR027417">
    <property type="entry name" value="P-loop_NTPase"/>
</dbReference>
<dbReference type="SUPFAM" id="SSF54980">
    <property type="entry name" value="EF-G C-terminal domain-like"/>
    <property type="match status" value="2"/>
</dbReference>
<dbReference type="Gene3D" id="3.30.70.240">
    <property type="match status" value="1"/>
</dbReference>
<dbReference type="Gene3D" id="2.40.50.250">
    <property type="entry name" value="bipa protein"/>
    <property type="match status" value="1"/>
</dbReference>
<evidence type="ECO:0000256" key="1">
    <source>
        <dbReference type="ARBA" id="ARBA00022741"/>
    </source>
</evidence>
<dbReference type="GO" id="GO:0005829">
    <property type="term" value="C:cytosol"/>
    <property type="evidence" value="ECO:0007669"/>
    <property type="project" value="TreeGrafter"/>
</dbReference>
<dbReference type="GO" id="GO:0005525">
    <property type="term" value="F:GTP binding"/>
    <property type="evidence" value="ECO:0007669"/>
    <property type="project" value="UniProtKB-KW"/>
</dbReference>
<dbReference type="SUPFAM" id="SSF50447">
    <property type="entry name" value="Translation proteins"/>
    <property type="match status" value="1"/>
</dbReference>
<dbReference type="CDD" id="cd03691">
    <property type="entry name" value="BipA_TypA_II"/>
    <property type="match status" value="1"/>
</dbReference>
<name>A0A6J6C7E8_9ZZZZ</name>
<dbReference type="EMBL" id="CAEZYU010000026">
    <property type="protein sequence ID" value="CAB4737143.1"/>
    <property type="molecule type" value="Genomic_DNA"/>
</dbReference>
<evidence type="ECO:0000313" key="5">
    <source>
        <dbReference type="EMBL" id="CAB4737143.1"/>
    </source>
</evidence>
<dbReference type="InterPro" id="IPR006298">
    <property type="entry name" value="BipA"/>
</dbReference>
<dbReference type="CDD" id="cd16263">
    <property type="entry name" value="BipA_III"/>
    <property type="match status" value="1"/>
</dbReference>
<dbReference type="FunFam" id="2.40.50.250:FF:000001">
    <property type="entry name" value="GTP-binding protein TypA"/>
    <property type="match status" value="1"/>
</dbReference>
<dbReference type="InterPro" id="IPR035647">
    <property type="entry name" value="EFG_III/V"/>
</dbReference>
<dbReference type="CDD" id="cd03710">
    <property type="entry name" value="BipA_TypA_C"/>
    <property type="match status" value="1"/>
</dbReference>
<dbReference type="PROSITE" id="PS00301">
    <property type="entry name" value="G_TR_1"/>
    <property type="match status" value="1"/>
</dbReference>
<organism evidence="4">
    <name type="scientific">freshwater metagenome</name>
    <dbReference type="NCBI Taxonomy" id="449393"/>
    <lineage>
        <taxon>unclassified sequences</taxon>
        <taxon>metagenomes</taxon>
        <taxon>ecological metagenomes</taxon>
    </lineage>
</organism>
<dbReference type="Gene3D" id="3.40.50.300">
    <property type="entry name" value="P-loop containing nucleotide triphosphate hydrolases"/>
    <property type="match status" value="1"/>
</dbReference>
<dbReference type="Pfam" id="PF00679">
    <property type="entry name" value="EFG_C"/>
    <property type="match status" value="1"/>
</dbReference>
<dbReference type="PANTHER" id="PTHR42908">
    <property type="entry name" value="TRANSLATION ELONGATION FACTOR-RELATED"/>
    <property type="match status" value="1"/>
</dbReference>
<dbReference type="InterPro" id="IPR047042">
    <property type="entry name" value="BipA_II"/>
</dbReference>
<dbReference type="CDD" id="cd01891">
    <property type="entry name" value="TypA_BipA"/>
    <property type="match status" value="1"/>
</dbReference>
<sequence>MTSPSASADLTTTRVPVEGIRNVAIIAHVDHGKTTLVDAMLRQSGAFREGAAEIDRIMDNTDLEREKGITILAKNTAVRWTGEGREEVKINIVDTPGHADFGGEVERALTMVDGVVLLVDASEGPLPQTRFVLRKALALNLPVILAVNKVDRPDARIDEVVSEVEDLFMDLDADIDQIDFPVIYCNGRAGRASMTRPQDPDDLEEDLTPLFELLVTHLPAPTYEPDHPLQAWVTNLDSSQFVGRLAMCRVLHGTIRKGQQVSWCRTDGSVERAKVAVLYVTETHERIEVDEAGPGEIIAVAGIEDVTIGETLSDPEDPRPMPVITVDEPSLSMTIGVNTSPLNGREGDKVTARQIKARLDAELVGNVSLRVNPTERPDAWEVHARGELQLAVLVETMRREGFEMNVGKPQVVTREIDGKIHEPVESVSVDVPEEYLGAVSQLLATRKGQLVDMVNHGTGWVRIEQRVPARGLLGFRTEFLTETRGTGMLHQIFDGWAPWFGEIRSRDRGSIVADRSGPVTAYAVVQVQERASLFVGPGDVVYEGMVIGENSRSEDMDVNICREKKLTNMRTSSSDNTERLTPPRRQSLEQALEFLAEDECVEVTPQAVRLRKVALDAGTRARLTKAIKSAKLS</sequence>
<dbReference type="SUPFAM" id="SSF52540">
    <property type="entry name" value="P-loop containing nucleoside triphosphate hydrolases"/>
    <property type="match status" value="1"/>
</dbReference>
<dbReference type="InterPro" id="IPR047041">
    <property type="entry name" value="BipA_GTP-bd_dom"/>
</dbReference>
<dbReference type="InterPro" id="IPR047043">
    <property type="entry name" value="BipA_III"/>
</dbReference>
<dbReference type="PRINTS" id="PR00315">
    <property type="entry name" value="ELONGATNFCT"/>
</dbReference>
<dbReference type="Gene3D" id="2.40.30.10">
    <property type="entry name" value="Translation factors"/>
    <property type="match status" value="1"/>
</dbReference>
<evidence type="ECO:0000259" key="3">
    <source>
        <dbReference type="PROSITE" id="PS51722"/>
    </source>
</evidence>
<keyword evidence="2" id="KW-0342">GTP-binding</keyword>
<dbReference type="InterPro" id="IPR005225">
    <property type="entry name" value="Small_GTP-bd"/>
</dbReference>
<dbReference type="HAMAP" id="MF_00849">
    <property type="entry name" value="BipA"/>
    <property type="match status" value="1"/>
</dbReference>
<dbReference type="PROSITE" id="PS51722">
    <property type="entry name" value="G_TR_2"/>
    <property type="match status" value="1"/>
</dbReference>
<dbReference type="InterPro" id="IPR000795">
    <property type="entry name" value="T_Tr_GTP-bd_dom"/>
</dbReference>
<dbReference type="SMART" id="SM00838">
    <property type="entry name" value="EFG_C"/>
    <property type="match status" value="1"/>
</dbReference>
<dbReference type="Pfam" id="PF21018">
    <property type="entry name" value="BipA_C"/>
    <property type="match status" value="1"/>
</dbReference>
<dbReference type="NCBIfam" id="TIGR01394">
    <property type="entry name" value="TypA_BipA"/>
    <property type="match status" value="1"/>
</dbReference>
<accession>A0A6J6C7E8</accession>
<dbReference type="FunFam" id="3.40.50.300:FF:000055">
    <property type="entry name" value="GTP-binding protein TypA"/>
    <property type="match status" value="1"/>
</dbReference>
<dbReference type="GO" id="GO:0003924">
    <property type="term" value="F:GTPase activity"/>
    <property type="evidence" value="ECO:0007669"/>
    <property type="project" value="InterPro"/>
</dbReference>
<dbReference type="InterPro" id="IPR048876">
    <property type="entry name" value="BipA_C"/>
</dbReference>
<dbReference type="PANTHER" id="PTHR42908:SF8">
    <property type="entry name" value="TR-TYPE G DOMAIN-CONTAINING PROTEIN"/>
    <property type="match status" value="1"/>
</dbReference>
<dbReference type="Pfam" id="PF00009">
    <property type="entry name" value="GTP_EFTU"/>
    <property type="match status" value="1"/>
</dbReference>
<dbReference type="InterPro" id="IPR009000">
    <property type="entry name" value="Transl_B-barrel_sf"/>
</dbReference>
<gene>
    <name evidence="4" type="ORF">UFOPK1358_01374</name>
    <name evidence="5" type="ORF">UFOPK2766_00775</name>
</gene>